<dbReference type="InterPro" id="IPR005225">
    <property type="entry name" value="Small_GTP-bd"/>
</dbReference>
<feature type="region of interest" description="G4" evidence="9">
    <location>
        <begin position="129"/>
        <end position="132"/>
    </location>
</feature>
<comment type="similarity">
    <text evidence="1 8 9 10">Belongs to the TRAFAC class TrmE-Era-EngA-EngB-Septin-like GTPase superfamily. Era GTPase family.</text>
</comment>
<feature type="binding site" evidence="8">
    <location>
        <begin position="129"/>
        <end position="132"/>
    </location>
    <ligand>
        <name>GTP</name>
        <dbReference type="ChEBI" id="CHEBI:37565"/>
    </ligand>
</feature>
<dbReference type="InterPro" id="IPR006073">
    <property type="entry name" value="GTP-bd"/>
</dbReference>
<dbReference type="NCBIfam" id="TIGR00436">
    <property type="entry name" value="era"/>
    <property type="match status" value="1"/>
</dbReference>
<dbReference type="SUPFAM" id="SSF54814">
    <property type="entry name" value="Prokaryotic type KH domain (KH-domain type II)"/>
    <property type="match status" value="1"/>
</dbReference>
<dbReference type="InterPro" id="IPR004044">
    <property type="entry name" value="KH_dom_type_2"/>
</dbReference>
<dbReference type="GO" id="GO:0000028">
    <property type="term" value="P:ribosomal small subunit assembly"/>
    <property type="evidence" value="ECO:0007669"/>
    <property type="project" value="TreeGrafter"/>
</dbReference>
<dbReference type="GO" id="GO:0003924">
    <property type="term" value="F:GTPase activity"/>
    <property type="evidence" value="ECO:0007669"/>
    <property type="project" value="UniProtKB-UniRule"/>
</dbReference>
<dbReference type="AlphaFoldDB" id="C0QLA4"/>
<feature type="region of interest" description="G1" evidence="9">
    <location>
        <begin position="20"/>
        <end position="27"/>
    </location>
</feature>
<keyword evidence="14" id="KW-1185">Reference proteome</keyword>
<dbReference type="Proteomes" id="UP000000442">
    <property type="component" value="Chromosome"/>
</dbReference>
<dbReference type="FunFam" id="3.30.300.20:FF:000003">
    <property type="entry name" value="GTPase Era"/>
    <property type="match status" value="1"/>
</dbReference>
<dbReference type="InterPro" id="IPR030388">
    <property type="entry name" value="G_ERA_dom"/>
</dbReference>
<dbReference type="Gene3D" id="3.30.300.20">
    <property type="match status" value="1"/>
</dbReference>
<dbReference type="SUPFAM" id="SSF52540">
    <property type="entry name" value="P-loop containing nucleoside triphosphate hydrolases"/>
    <property type="match status" value="1"/>
</dbReference>
<organism evidence="13 14">
    <name type="scientific">Desulforapulum autotrophicum (strain ATCC 43914 / DSM 3382 / VKM B-1955 / HRM2)</name>
    <name type="common">Desulfobacterium autotrophicum</name>
    <dbReference type="NCBI Taxonomy" id="177437"/>
    <lineage>
        <taxon>Bacteria</taxon>
        <taxon>Pseudomonadati</taxon>
        <taxon>Thermodesulfobacteriota</taxon>
        <taxon>Desulfobacteria</taxon>
        <taxon>Desulfobacterales</taxon>
        <taxon>Desulfobacteraceae</taxon>
        <taxon>Desulforapulum</taxon>
    </lineage>
</organism>
<dbReference type="Pfam" id="PF07650">
    <property type="entry name" value="KH_2"/>
    <property type="match status" value="1"/>
</dbReference>
<evidence type="ECO:0000259" key="12">
    <source>
        <dbReference type="PROSITE" id="PS51713"/>
    </source>
</evidence>
<feature type="domain" description="KH type-2" evidence="11">
    <location>
        <begin position="210"/>
        <end position="286"/>
    </location>
</feature>
<keyword evidence="3 8" id="KW-0690">Ribosome biogenesis</keyword>
<reference evidence="13 14" key="1">
    <citation type="journal article" date="2009" name="Environ. Microbiol.">
        <title>Genome sequence of Desulfobacterium autotrophicum HRM2, a marine sulfate reducer oxidizing organic carbon completely to carbon dioxide.</title>
        <authorList>
            <person name="Strittmatter A.W."/>
            <person name="Liesegang H."/>
            <person name="Rabus R."/>
            <person name="Decker I."/>
            <person name="Amann J."/>
            <person name="Andres S."/>
            <person name="Henne A."/>
            <person name="Fricke W.F."/>
            <person name="Martinez-Arias R."/>
            <person name="Bartels D."/>
            <person name="Goesmann A."/>
            <person name="Krause L."/>
            <person name="Puehler A."/>
            <person name="Klenk H.P."/>
            <person name="Richter M."/>
            <person name="Schuler M."/>
            <person name="Gloeckner F.O."/>
            <person name="Meyerdierks A."/>
            <person name="Gottschalk G."/>
            <person name="Amann R."/>
        </authorList>
    </citation>
    <scope>NUCLEOTIDE SEQUENCE [LARGE SCALE GENOMIC DNA]</scope>
    <source>
        <strain evidence="14">ATCC 43914 / DSM 3382 / HRM2</strain>
    </source>
</reference>
<dbReference type="NCBIfam" id="NF000908">
    <property type="entry name" value="PRK00089.1"/>
    <property type="match status" value="1"/>
</dbReference>
<evidence type="ECO:0000256" key="6">
    <source>
        <dbReference type="ARBA" id="ARBA00022884"/>
    </source>
</evidence>
<dbReference type="InterPro" id="IPR009019">
    <property type="entry name" value="KH_sf_prok-type"/>
</dbReference>
<feature type="region of interest" description="G2" evidence="9">
    <location>
        <begin position="46"/>
        <end position="50"/>
    </location>
</feature>
<keyword evidence="4 8" id="KW-0997">Cell inner membrane</keyword>
<dbReference type="GO" id="GO:0043024">
    <property type="term" value="F:ribosomal small subunit binding"/>
    <property type="evidence" value="ECO:0007669"/>
    <property type="project" value="TreeGrafter"/>
</dbReference>
<gene>
    <name evidence="8 13" type="primary">era</name>
    <name evidence="13" type="ordered locus">HRM2_10780</name>
</gene>
<evidence type="ECO:0000256" key="1">
    <source>
        <dbReference type="ARBA" id="ARBA00007921"/>
    </source>
</evidence>
<evidence type="ECO:0000313" key="13">
    <source>
        <dbReference type="EMBL" id="ACN14190.1"/>
    </source>
</evidence>
<feature type="domain" description="Era-type G" evidence="12">
    <location>
        <begin position="12"/>
        <end position="179"/>
    </location>
</feature>
<dbReference type="PANTHER" id="PTHR42698:SF1">
    <property type="entry name" value="GTPASE ERA, MITOCHONDRIAL"/>
    <property type="match status" value="1"/>
</dbReference>
<keyword evidence="7 8" id="KW-0342">GTP-binding</keyword>
<dbReference type="KEGG" id="dat:HRM2_10780"/>
<accession>C0QLA4</accession>
<dbReference type="HOGENOM" id="CLU_038009_1_0_7"/>
<dbReference type="RefSeq" id="WP_015902979.1">
    <property type="nucleotide sequence ID" value="NC_012108.1"/>
</dbReference>
<dbReference type="GO" id="GO:0070181">
    <property type="term" value="F:small ribosomal subunit rRNA binding"/>
    <property type="evidence" value="ECO:0007669"/>
    <property type="project" value="UniProtKB-UniRule"/>
</dbReference>
<keyword evidence="5 8" id="KW-0547">Nucleotide-binding</keyword>
<dbReference type="FunFam" id="3.40.50.300:FF:000094">
    <property type="entry name" value="GTPase Era"/>
    <property type="match status" value="1"/>
</dbReference>
<dbReference type="PRINTS" id="PR00326">
    <property type="entry name" value="GTP1OBG"/>
</dbReference>
<dbReference type="PROSITE" id="PS50823">
    <property type="entry name" value="KH_TYPE_2"/>
    <property type="match status" value="1"/>
</dbReference>
<name>C0QLA4_DESAH</name>
<dbReference type="InterPro" id="IPR027417">
    <property type="entry name" value="P-loop_NTPase"/>
</dbReference>
<dbReference type="InterPro" id="IPR015946">
    <property type="entry name" value="KH_dom-like_a/b"/>
</dbReference>
<dbReference type="GO" id="GO:0005525">
    <property type="term" value="F:GTP binding"/>
    <property type="evidence" value="ECO:0007669"/>
    <property type="project" value="UniProtKB-UniRule"/>
</dbReference>
<evidence type="ECO:0000256" key="2">
    <source>
        <dbReference type="ARBA" id="ARBA00020484"/>
    </source>
</evidence>
<evidence type="ECO:0000256" key="8">
    <source>
        <dbReference type="HAMAP-Rule" id="MF_00367"/>
    </source>
</evidence>
<keyword evidence="8" id="KW-0699">rRNA-binding</keyword>
<dbReference type="PANTHER" id="PTHR42698">
    <property type="entry name" value="GTPASE ERA"/>
    <property type="match status" value="1"/>
</dbReference>
<dbReference type="OrthoDB" id="9805918at2"/>
<feature type="binding site" evidence="8">
    <location>
        <begin position="67"/>
        <end position="71"/>
    </location>
    <ligand>
        <name>GTP</name>
        <dbReference type="ChEBI" id="CHEBI:37565"/>
    </ligand>
</feature>
<dbReference type="InterPro" id="IPR005662">
    <property type="entry name" value="GTPase_Era-like"/>
</dbReference>
<keyword evidence="8" id="KW-1003">Cell membrane</keyword>
<dbReference type="Pfam" id="PF01926">
    <property type="entry name" value="MMR_HSR1"/>
    <property type="match status" value="1"/>
</dbReference>
<keyword evidence="8" id="KW-0963">Cytoplasm</keyword>
<dbReference type="eggNOG" id="COG1159">
    <property type="taxonomic scope" value="Bacteria"/>
</dbReference>
<keyword evidence="8" id="KW-0472">Membrane</keyword>
<proteinExistence type="inferred from homology"/>
<dbReference type="HAMAP" id="MF_00367">
    <property type="entry name" value="GTPase_Era"/>
    <property type="match status" value="1"/>
</dbReference>
<evidence type="ECO:0000256" key="3">
    <source>
        <dbReference type="ARBA" id="ARBA00022517"/>
    </source>
</evidence>
<dbReference type="EMBL" id="CP001087">
    <property type="protein sequence ID" value="ACN14190.1"/>
    <property type="molecule type" value="Genomic_DNA"/>
</dbReference>
<dbReference type="GO" id="GO:0005886">
    <property type="term" value="C:plasma membrane"/>
    <property type="evidence" value="ECO:0007669"/>
    <property type="project" value="UniProtKB-SubCell"/>
</dbReference>
<evidence type="ECO:0000256" key="4">
    <source>
        <dbReference type="ARBA" id="ARBA00022519"/>
    </source>
</evidence>
<evidence type="ECO:0000259" key="11">
    <source>
        <dbReference type="PROSITE" id="PS50823"/>
    </source>
</evidence>
<evidence type="ECO:0000256" key="10">
    <source>
        <dbReference type="RuleBase" id="RU003761"/>
    </source>
</evidence>
<dbReference type="CDD" id="cd04163">
    <property type="entry name" value="Era"/>
    <property type="match status" value="1"/>
</dbReference>
<sequence length="300" mass="33367">MIKDTPQETDFKAGFIAIVGAPNAGKSTLLNTVLGQKISITSKKPQTTRDRILGVVERPGAQIIFVDTPGIHRAHSLLNKKIVDQALSAVDDVDAVLLMIDVTSKDTESEALIIEQLQKRNKAVVLALNKIDLVKSNEILPLIARYASLHEFKAVIPVSAKTGDQTEKLLAEVQRCLPPGQRLFPKDTLTDVSQRFIAGEMIREKVFRLTGMEIPYSIAVTVDAFKETPRLTEIHATIHVDRDSQKGIIIGKGGQMLKQIGAKARMDIQRMTGTKVMLKLFVRVTKNWSRDERIMKEFGY</sequence>
<evidence type="ECO:0000313" key="14">
    <source>
        <dbReference type="Proteomes" id="UP000000442"/>
    </source>
</evidence>
<dbReference type="Gene3D" id="3.40.50.300">
    <property type="entry name" value="P-loop containing nucleotide triphosphate hydrolases"/>
    <property type="match status" value="1"/>
</dbReference>
<dbReference type="CDD" id="cd22534">
    <property type="entry name" value="KH-II_Era"/>
    <property type="match status" value="1"/>
</dbReference>
<evidence type="ECO:0000256" key="9">
    <source>
        <dbReference type="PROSITE-ProRule" id="PRU01050"/>
    </source>
</evidence>
<comment type="subcellular location">
    <subcellularLocation>
        <location evidence="8">Cytoplasm</location>
    </subcellularLocation>
    <subcellularLocation>
        <location evidence="8">Cell inner membrane</location>
        <topology evidence="8">Peripheral membrane protein</topology>
    </subcellularLocation>
</comment>
<comment type="subunit">
    <text evidence="8">Monomer.</text>
</comment>
<dbReference type="STRING" id="177437.HRM2_10780"/>
<feature type="region of interest" description="G5" evidence="9">
    <location>
        <begin position="158"/>
        <end position="160"/>
    </location>
</feature>
<feature type="region of interest" description="G3" evidence="9">
    <location>
        <begin position="67"/>
        <end position="70"/>
    </location>
</feature>
<dbReference type="PROSITE" id="PS51713">
    <property type="entry name" value="G_ERA"/>
    <property type="match status" value="1"/>
</dbReference>
<evidence type="ECO:0000256" key="7">
    <source>
        <dbReference type="ARBA" id="ARBA00023134"/>
    </source>
</evidence>
<evidence type="ECO:0000256" key="5">
    <source>
        <dbReference type="ARBA" id="ARBA00022741"/>
    </source>
</evidence>
<dbReference type="GO" id="GO:0005829">
    <property type="term" value="C:cytosol"/>
    <property type="evidence" value="ECO:0007669"/>
    <property type="project" value="TreeGrafter"/>
</dbReference>
<protein>
    <recommendedName>
        <fullName evidence="2 8">GTPase Era</fullName>
    </recommendedName>
</protein>
<comment type="function">
    <text evidence="8">An essential GTPase that binds both GDP and GTP, with rapid nucleotide exchange. Plays a role in 16S rRNA processing and 30S ribosomal subunit biogenesis and possibly also in cell cycle regulation and energy metabolism.</text>
</comment>
<dbReference type="NCBIfam" id="TIGR00231">
    <property type="entry name" value="small_GTP"/>
    <property type="match status" value="1"/>
</dbReference>
<keyword evidence="6 8" id="KW-0694">RNA-binding</keyword>
<feature type="binding site" evidence="8">
    <location>
        <begin position="20"/>
        <end position="27"/>
    </location>
    <ligand>
        <name>GTP</name>
        <dbReference type="ChEBI" id="CHEBI:37565"/>
    </ligand>
</feature>